<dbReference type="GO" id="GO:0003676">
    <property type="term" value="F:nucleic acid binding"/>
    <property type="evidence" value="ECO:0007669"/>
    <property type="project" value="InterPro"/>
</dbReference>
<dbReference type="PROSITE" id="PS50158">
    <property type="entry name" value="ZF_CCHC"/>
    <property type="match status" value="1"/>
</dbReference>
<dbReference type="AlphaFoldDB" id="A0A8H5BC69"/>
<reference evidence="5 6" key="1">
    <citation type="journal article" date="2020" name="ISME J.">
        <title>Uncovering the hidden diversity of litter-decomposition mechanisms in mushroom-forming fungi.</title>
        <authorList>
            <person name="Floudas D."/>
            <person name="Bentzer J."/>
            <person name="Ahren D."/>
            <person name="Johansson T."/>
            <person name="Persson P."/>
            <person name="Tunlid A."/>
        </authorList>
    </citation>
    <scope>NUCLEOTIDE SEQUENCE [LARGE SCALE GENOMIC DNA]</scope>
    <source>
        <strain evidence="5 6">CBS 291.85</strain>
    </source>
</reference>
<sequence length="521" mass="58229">MSPTFPVHVPSSQFQFPDPEPTHIFSRLPYTLALYCSQFFNNSHSPSPATRNSSATLTGPDFDLWFTPVSWRESQPIISSSSESSVSSLSESDDGLLPLPPYNTPETSPAPFPENTAPNPHPNRQRIMPMEDLSLFYGDGRTSENPHVFIKKAKQKLSHLNDDNDHIENFKDFLFPSGPAEVWYEEVMEGEAPPVTWKALVAKFEKRWPKPVQVKKGPGDYVTELSAYRMPEDELGRKVEKGGVEVWSHIKMADELNELAHNAGIHESDFLIVLVWHNLPSILQGLVSSVQKDWTSFRESIKAADIEFIKKEVKKLEQEKEKEKEKEKKEKELMEKYDQILGMAGPAPETPTRGLTGRFAAASLGVNVPAYGGPRGGYKGGGYGRGYGGGGGFRGRGGFGYMQRGGLFRSPQCNYTHLTEEQRKALRHNATALPQHPNTTAGCQAYEAQKAEWAQRWGGNATLVTYEHPYPLELGTSNVCTGECFQCGKCGHWGDTCQTRTLNEKEKAWRRLCSNKLGPYL</sequence>
<keyword evidence="6" id="KW-1185">Reference proteome</keyword>
<evidence type="ECO:0000313" key="5">
    <source>
        <dbReference type="EMBL" id="KAF5320567.1"/>
    </source>
</evidence>
<dbReference type="InterPro" id="IPR001878">
    <property type="entry name" value="Znf_CCHC"/>
</dbReference>
<organism evidence="5 6">
    <name type="scientific">Tetrapyrgos nigripes</name>
    <dbReference type="NCBI Taxonomy" id="182062"/>
    <lineage>
        <taxon>Eukaryota</taxon>
        <taxon>Fungi</taxon>
        <taxon>Dikarya</taxon>
        <taxon>Basidiomycota</taxon>
        <taxon>Agaricomycotina</taxon>
        <taxon>Agaricomycetes</taxon>
        <taxon>Agaricomycetidae</taxon>
        <taxon>Agaricales</taxon>
        <taxon>Marasmiineae</taxon>
        <taxon>Marasmiaceae</taxon>
        <taxon>Tetrapyrgos</taxon>
    </lineage>
</organism>
<feature type="compositionally biased region" description="Low complexity" evidence="3">
    <location>
        <begin position="80"/>
        <end position="90"/>
    </location>
</feature>
<comment type="caution">
    <text evidence="5">The sequence shown here is derived from an EMBL/GenBank/DDBJ whole genome shotgun (WGS) entry which is preliminary data.</text>
</comment>
<protein>
    <recommendedName>
        <fullName evidence="4">CCHC-type domain-containing protein</fullName>
    </recommendedName>
</protein>
<dbReference type="EMBL" id="JAACJM010000406">
    <property type="protein sequence ID" value="KAF5320567.1"/>
    <property type="molecule type" value="Genomic_DNA"/>
</dbReference>
<evidence type="ECO:0000313" key="6">
    <source>
        <dbReference type="Proteomes" id="UP000559256"/>
    </source>
</evidence>
<keyword evidence="1" id="KW-0863">Zinc-finger</keyword>
<keyword evidence="1" id="KW-0479">Metal-binding</keyword>
<proteinExistence type="predicted"/>
<evidence type="ECO:0000256" key="2">
    <source>
        <dbReference type="SAM" id="Coils"/>
    </source>
</evidence>
<feature type="domain" description="CCHC-type" evidence="4">
    <location>
        <begin position="484"/>
        <end position="497"/>
    </location>
</feature>
<dbReference type="Proteomes" id="UP000559256">
    <property type="component" value="Unassembled WGS sequence"/>
</dbReference>
<name>A0A8H5BC69_9AGAR</name>
<feature type="compositionally biased region" description="Pro residues" evidence="3">
    <location>
        <begin position="98"/>
        <end position="112"/>
    </location>
</feature>
<keyword evidence="1" id="KW-0862">Zinc</keyword>
<keyword evidence="2" id="KW-0175">Coiled coil</keyword>
<feature type="region of interest" description="Disordered" evidence="3">
    <location>
        <begin position="80"/>
        <end position="124"/>
    </location>
</feature>
<accession>A0A8H5BC69</accession>
<dbReference type="OrthoDB" id="3260975at2759"/>
<feature type="coiled-coil region" evidence="2">
    <location>
        <begin position="306"/>
        <end position="339"/>
    </location>
</feature>
<evidence type="ECO:0000259" key="4">
    <source>
        <dbReference type="PROSITE" id="PS50158"/>
    </source>
</evidence>
<evidence type="ECO:0000256" key="3">
    <source>
        <dbReference type="SAM" id="MobiDB-lite"/>
    </source>
</evidence>
<gene>
    <name evidence="5" type="ORF">D9758_018302</name>
</gene>
<evidence type="ECO:0000256" key="1">
    <source>
        <dbReference type="PROSITE-ProRule" id="PRU00047"/>
    </source>
</evidence>
<dbReference type="GO" id="GO:0008270">
    <property type="term" value="F:zinc ion binding"/>
    <property type="evidence" value="ECO:0007669"/>
    <property type="project" value="UniProtKB-KW"/>
</dbReference>